<keyword evidence="5" id="KW-1185">Reference proteome</keyword>
<dbReference type="InterPro" id="IPR036291">
    <property type="entry name" value="NAD(P)-bd_dom_sf"/>
</dbReference>
<dbReference type="PRINTS" id="PR00080">
    <property type="entry name" value="SDRFAMILY"/>
</dbReference>
<dbReference type="EMBL" id="SOBH01000001">
    <property type="protein sequence ID" value="TDT77004.1"/>
    <property type="molecule type" value="Genomic_DNA"/>
</dbReference>
<comment type="caution">
    <text evidence="4">The sequence shown here is derived from an EMBL/GenBank/DDBJ whole genome shotgun (WGS) entry which is preliminary data.</text>
</comment>
<dbReference type="Proteomes" id="UP000294563">
    <property type="component" value="Unassembled WGS sequence"/>
</dbReference>
<dbReference type="InterPro" id="IPR002347">
    <property type="entry name" value="SDR_fam"/>
</dbReference>
<dbReference type="OrthoDB" id="9789398at2"/>
<dbReference type="CDD" id="cd05368">
    <property type="entry name" value="DHRS6_like_SDR_c"/>
    <property type="match status" value="1"/>
</dbReference>
<gene>
    <name evidence="4" type="ORF">BDE40_0278</name>
</gene>
<dbReference type="Pfam" id="PF13561">
    <property type="entry name" value="adh_short_C2"/>
    <property type="match status" value="1"/>
</dbReference>
<dbReference type="InterPro" id="IPR020904">
    <property type="entry name" value="Sc_DH/Rdtase_CS"/>
</dbReference>
<sequence>MERQRLAGKRVIVTAAAQGIGRASALAMADEGAKVFATDVNADALADLIHDNVETFVLDVRDGVSVKDGVARANPDVLFNCAGFVHHGTVLDATDAEWDFAFDLNVRAMWRMIQAALPGMLERGGGSIVNMSSACSSIIGAPNRFIYGTTKAAVIGMTKSVAVDYITKGIRCNCICPGTVESPSLEDRLHALGKQVGGYEEAKKQFVARQPMGRIATADEIAALVVYLASDESGFTTGQPHIIDGGWSG</sequence>
<keyword evidence="2" id="KW-0560">Oxidoreductase</keyword>
<evidence type="ECO:0000256" key="2">
    <source>
        <dbReference type="ARBA" id="ARBA00023002"/>
    </source>
</evidence>
<evidence type="ECO:0000313" key="4">
    <source>
        <dbReference type="EMBL" id="TDT77004.1"/>
    </source>
</evidence>
<dbReference type="PANTHER" id="PTHR43477:SF4">
    <property type="entry name" value="DEHYDROGENASE_REDUCTASE SDR FAMILY MEMBER 6"/>
    <property type="match status" value="1"/>
</dbReference>
<name>A0A4R7LMV0_9RHOB</name>
<reference evidence="4 5" key="1">
    <citation type="submission" date="2019-03" db="EMBL/GenBank/DDBJ databases">
        <title>Genomic Encyclopedia of Archaeal and Bacterial Type Strains, Phase II (KMG-II): from individual species to whole genera.</title>
        <authorList>
            <person name="Goeker M."/>
        </authorList>
    </citation>
    <scope>NUCLEOTIDE SEQUENCE [LARGE SCALE GENOMIC DNA]</scope>
    <source>
        <strain evidence="4 5">DSM 29467</strain>
    </source>
</reference>
<dbReference type="InterPro" id="IPR051122">
    <property type="entry name" value="SDR_DHRS6-like"/>
</dbReference>
<dbReference type="PROSITE" id="PS00061">
    <property type="entry name" value="ADH_SHORT"/>
    <property type="match status" value="1"/>
</dbReference>
<evidence type="ECO:0000256" key="1">
    <source>
        <dbReference type="ARBA" id="ARBA00006484"/>
    </source>
</evidence>
<protein>
    <submittedName>
        <fullName evidence="4">2-keto-3-deoxy-L-fuconate dehydrogenase</fullName>
    </submittedName>
</protein>
<accession>A0A4R7LMV0</accession>
<dbReference type="SUPFAM" id="SSF51735">
    <property type="entry name" value="NAD(P)-binding Rossmann-fold domains"/>
    <property type="match status" value="1"/>
</dbReference>
<dbReference type="RefSeq" id="WP_134012126.1">
    <property type="nucleotide sequence ID" value="NZ_SOBH01000001.1"/>
</dbReference>
<dbReference type="PANTHER" id="PTHR43477">
    <property type="entry name" value="DIHYDROANTICAPSIN 7-DEHYDROGENASE"/>
    <property type="match status" value="1"/>
</dbReference>
<keyword evidence="3" id="KW-0520">NAD</keyword>
<dbReference type="PRINTS" id="PR00081">
    <property type="entry name" value="GDHRDH"/>
</dbReference>
<evidence type="ECO:0000256" key="3">
    <source>
        <dbReference type="ARBA" id="ARBA00023027"/>
    </source>
</evidence>
<dbReference type="FunFam" id="3.40.50.720:FF:000084">
    <property type="entry name" value="Short-chain dehydrogenase reductase"/>
    <property type="match status" value="1"/>
</dbReference>
<proteinExistence type="inferred from homology"/>
<evidence type="ECO:0000313" key="5">
    <source>
        <dbReference type="Proteomes" id="UP000294563"/>
    </source>
</evidence>
<dbReference type="AlphaFoldDB" id="A0A4R7LMV0"/>
<organism evidence="4 5">
    <name type="scientific">Litoreibacter halocynthiae</name>
    <dbReference type="NCBI Taxonomy" id="1242689"/>
    <lineage>
        <taxon>Bacteria</taxon>
        <taxon>Pseudomonadati</taxon>
        <taxon>Pseudomonadota</taxon>
        <taxon>Alphaproteobacteria</taxon>
        <taxon>Rhodobacterales</taxon>
        <taxon>Roseobacteraceae</taxon>
        <taxon>Litoreibacter</taxon>
    </lineage>
</organism>
<dbReference type="Gene3D" id="3.40.50.720">
    <property type="entry name" value="NAD(P)-binding Rossmann-like Domain"/>
    <property type="match status" value="1"/>
</dbReference>
<dbReference type="GO" id="GO:0016491">
    <property type="term" value="F:oxidoreductase activity"/>
    <property type="evidence" value="ECO:0007669"/>
    <property type="project" value="UniProtKB-KW"/>
</dbReference>
<comment type="similarity">
    <text evidence="1">Belongs to the short-chain dehydrogenases/reductases (SDR) family.</text>
</comment>